<dbReference type="Pfam" id="PF00615">
    <property type="entry name" value="RGS"/>
    <property type="match status" value="1"/>
</dbReference>
<dbReference type="SMART" id="SM00315">
    <property type="entry name" value="RGS"/>
    <property type="match status" value="1"/>
</dbReference>
<dbReference type="InterPro" id="IPR044926">
    <property type="entry name" value="RGS_subdomain_2"/>
</dbReference>
<dbReference type="GO" id="GO:0035091">
    <property type="term" value="F:phosphatidylinositol binding"/>
    <property type="evidence" value="ECO:0007669"/>
    <property type="project" value="TreeGrafter"/>
</dbReference>
<name>A0A6S7FY84_PARCT</name>
<organism evidence="1 2">
    <name type="scientific">Paramuricea clavata</name>
    <name type="common">Red gorgonian</name>
    <name type="synonym">Violescent sea-whip</name>
    <dbReference type="NCBI Taxonomy" id="317549"/>
    <lineage>
        <taxon>Eukaryota</taxon>
        <taxon>Metazoa</taxon>
        <taxon>Cnidaria</taxon>
        <taxon>Anthozoa</taxon>
        <taxon>Octocorallia</taxon>
        <taxon>Malacalcyonacea</taxon>
        <taxon>Plexauridae</taxon>
        <taxon>Paramuricea</taxon>
    </lineage>
</organism>
<evidence type="ECO:0000313" key="2">
    <source>
        <dbReference type="Proteomes" id="UP001152795"/>
    </source>
</evidence>
<dbReference type="SUPFAM" id="SSF48097">
    <property type="entry name" value="Regulator of G-protein signaling, RGS"/>
    <property type="match status" value="1"/>
</dbReference>
<reference evidence="1" key="1">
    <citation type="submission" date="2020-04" db="EMBL/GenBank/DDBJ databases">
        <authorList>
            <person name="Alioto T."/>
            <person name="Alioto T."/>
            <person name="Gomez Garrido J."/>
        </authorList>
    </citation>
    <scope>NUCLEOTIDE SEQUENCE</scope>
    <source>
        <strain evidence="1">A484AB</strain>
    </source>
</reference>
<dbReference type="CDD" id="cd07440">
    <property type="entry name" value="RGS"/>
    <property type="match status" value="1"/>
</dbReference>
<dbReference type="Pfam" id="PF02194">
    <property type="entry name" value="PXA"/>
    <property type="match status" value="1"/>
</dbReference>
<dbReference type="Gene3D" id="1.10.167.10">
    <property type="entry name" value="Regulator of G-protein Signalling 4, domain 2"/>
    <property type="match status" value="1"/>
</dbReference>
<accession>A0A6S7FY84</accession>
<dbReference type="Proteomes" id="UP001152795">
    <property type="component" value="Unassembled WGS sequence"/>
</dbReference>
<dbReference type="AlphaFoldDB" id="A0A6S7FY84"/>
<gene>
    <name evidence="1" type="ORF">PACLA_8A014943</name>
</gene>
<proteinExistence type="predicted"/>
<protein>
    <submittedName>
        <fullName evidence="1">Uncharacterized protein</fullName>
    </submittedName>
</protein>
<dbReference type="InterPro" id="IPR036305">
    <property type="entry name" value="RGS_sf"/>
</dbReference>
<dbReference type="SMART" id="SM00313">
    <property type="entry name" value="PXA"/>
    <property type="match status" value="1"/>
</dbReference>
<dbReference type="PROSITE" id="PS50132">
    <property type="entry name" value="RGS"/>
    <property type="match status" value="1"/>
</dbReference>
<feature type="non-terminal residue" evidence="1">
    <location>
        <position position="1"/>
    </location>
</feature>
<comment type="caution">
    <text evidence="1">The sequence shown here is derived from an EMBL/GenBank/DDBJ whole genome shotgun (WGS) entry which is preliminary data.</text>
</comment>
<dbReference type="EMBL" id="CACRXK020000848">
    <property type="protein sequence ID" value="CAB3985244.1"/>
    <property type="molecule type" value="Genomic_DNA"/>
</dbReference>
<dbReference type="PRINTS" id="PR01301">
    <property type="entry name" value="RGSPROTEIN"/>
</dbReference>
<dbReference type="PROSITE" id="PS51207">
    <property type="entry name" value="PXA"/>
    <property type="match status" value="1"/>
</dbReference>
<sequence length="630" mass="72883">MGINIYIISVSVVGLAIMYLQFSGIFGSSAIPAIRIFLACIGGIICGFVLVLRNSKYRKGTMPEKPKNVQDMSDFMDKVTWTHFHVPYKHSTIVTNSIDKEIQEVFDLFIRDFCLSWFQNLGKDEHAFKETLTKELWDITDSFVSKLQHVDMVKFLSNDLVNLLCSHFQELRLSDQRRFPGTAKPFVLHPCLSNDTAELEYLRSASEAMLYALLSKTNSDSAPLMILLREILAYTVFQPLFERICDPDYINQTLLWYLESKEKLSESHKKEYAYAETYEEFIRLINTSQDIEHVKGLRYHIIAEIMQATSIHNLKGLHVDQTGHGQSYDKGEMLRARNLKRYINQCTVAKAQCEKRIKMLGGPDYTSQNSGDVKLDDGNLSSRRKKQAKQQKILTYAEIIDNSLARSYFMQFLGHNGADHMLRFWMAVENMKQLKKVKPDKVQDSAKDIYNLFIVPSAKHAVRIDSTLVRKMESHLSDEQDDSAFFEAQIEIYQKMEEKYYRKFVISEEYVQYICQLESALDLFRTQGEQDPMLLNWSDGAEAFDQQKQPTSDGKKSHSIEDRNEYIIKQLSILDQKLASKTQQVELVKKLHDMHIQGKSLEKEIEALKKEKCDLEARMDRAGLFLENLT</sequence>
<keyword evidence="2" id="KW-1185">Reference proteome</keyword>
<evidence type="ECO:0000313" key="1">
    <source>
        <dbReference type="EMBL" id="CAB3985244.1"/>
    </source>
</evidence>
<dbReference type="PANTHER" id="PTHR22775:SF48">
    <property type="entry name" value="SORTING NEXIN-25"/>
    <property type="match status" value="1"/>
</dbReference>
<dbReference type="PANTHER" id="PTHR22775">
    <property type="entry name" value="SORTING NEXIN"/>
    <property type="match status" value="1"/>
</dbReference>
<dbReference type="OrthoDB" id="120967at2759"/>
<dbReference type="InterPro" id="IPR016137">
    <property type="entry name" value="RGS"/>
</dbReference>
<dbReference type="InterPro" id="IPR003114">
    <property type="entry name" value="Phox_assoc"/>
</dbReference>